<dbReference type="Proteomes" id="UP001165079">
    <property type="component" value="Unassembled WGS sequence"/>
</dbReference>
<evidence type="ECO:0000313" key="3">
    <source>
        <dbReference type="Proteomes" id="UP001165079"/>
    </source>
</evidence>
<feature type="domain" description="AB hydrolase-1" evidence="1">
    <location>
        <begin position="21"/>
        <end position="125"/>
    </location>
</feature>
<sequence length="266" mass="28067">MNRVLDVPGARLHYEVRGEGPLVVLFGTPMDARSFEGLADLIAGSHTVVTTDPRGIRRSTVADADAPISIATRADDLARLIAHVDAGPAAVLGSSGGAVTALGLAQHHPDAVRLVIAHEPPLNELLPEREELREKSADIAATHLSGDVLGGWRKFLALADIELPEEFVQMMAAPGTEQDTADGNFQYTHLFTPSVSWEPDLAVLKGLTGKLVIGIGEDSAGELCDRTSRALAAALGVEPVMFPGGHIGFAEDPAAFAPRLREVLGR</sequence>
<dbReference type="RefSeq" id="WP_285667104.1">
    <property type="nucleotide sequence ID" value="NZ_BSTX01000006.1"/>
</dbReference>
<accession>A0A9W6STC1</accession>
<dbReference type="GO" id="GO:0016020">
    <property type="term" value="C:membrane"/>
    <property type="evidence" value="ECO:0007669"/>
    <property type="project" value="TreeGrafter"/>
</dbReference>
<comment type="caution">
    <text evidence="2">The sequence shown here is derived from an EMBL/GenBank/DDBJ whole genome shotgun (WGS) entry which is preliminary data.</text>
</comment>
<protein>
    <submittedName>
        <fullName evidence="2">Hydrolase</fullName>
    </submittedName>
</protein>
<keyword evidence="2" id="KW-0378">Hydrolase</keyword>
<evidence type="ECO:0000259" key="1">
    <source>
        <dbReference type="Pfam" id="PF00561"/>
    </source>
</evidence>
<keyword evidence="3" id="KW-1185">Reference proteome</keyword>
<dbReference type="GO" id="GO:0047372">
    <property type="term" value="F:monoacylglycerol lipase activity"/>
    <property type="evidence" value="ECO:0007669"/>
    <property type="project" value="TreeGrafter"/>
</dbReference>
<dbReference type="InterPro" id="IPR029058">
    <property type="entry name" value="AB_hydrolase_fold"/>
</dbReference>
<dbReference type="Gene3D" id="3.40.50.1820">
    <property type="entry name" value="alpha/beta hydrolase"/>
    <property type="match status" value="1"/>
</dbReference>
<dbReference type="AlphaFoldDB" id="A0A9W6STC1"/>
<dbReference type="PANTHER" id="PTHR43798:SF5">
    <property type="entry name" value="MONOACYLGLYCEROL LIPASE ABHD6"/>
    <property type="match status" value="1"/>
</dbReference>
<dbReference type="EMBL" id="BSTX01000006">
    <property type="protein sequence ID" value="GLZ81594.1"/>
    <property type="molecule type" value="Genomic_DNA"/>
</dbReference>
<gene>
    <name evidence="2" type="ORF">Afil01_64010</name>
</gene>
<dbReference type="InterPro" id="IPR050266">
    <property type="entry name" value="AB_hydrolase_sf"/>
</dbReference>
<evidence type="ECO:0000313" key="2">
    <source>
        <dbReference type="EMBL" id="GLZ81594.1"/>
    </source>
</evidence>
<dbReference type="PANTHER" id="PTHR43798">
    <property type="entry name" value="MONOACYLGLYCEROL LIPASE"/>
    <property type="match status" value="1"/>
</dbReference>
<name>A0A9W6STC1_9ACTN</name>
<reference evidence="2" key="1">
    <citation type="submission" date="2023-03" db="EMBL/GenBank/DDBJ databases">
        <title>Actinorhabdospora filicis NBRC 111898.</title>
        <authorList>
            <person name="Ichikawa N."/>
            <person name="Sato H."/>
            <person name="Tonouchi N."/>
        </authorList>
    </citation>
    <scope>NUCLEOTIDE SEQUENCE</scope>
    <source>
        <strain evidence="2">NBRC 111898</strain>
    </source>
</reference>
<dbReference type="Pfam" id="PF00561">
    <property type="entry name" value="Abhydrolase_1"/>
    <property type="match status" value="1"/>
</dbReference>
<dbReference type="InterPro" id="IPR000073">
    <property type="entry name" value="AB_hydrolase_1"/>
</dbReference>
<dbReference type="SUPFAM" id="SSF53474">
    <property type="entry name" value="alpha/beta-Hydrolases"/>
    <property type="match status" value="1"/>
</dbReference>
<proteinExistence type="predicted"/>
<dbReference type="GO" id="GO:0046464">
    <property type="term" value="P:acylglycerol catabolic process"/>
    <property type="evidence" value="ECO:0007669"/>
    <property type="project" value="TreeGrafter"/>
</dbReference>
<organism evidence="2 3">
    <name type="scientific">Actinorhabdospora filicis</name>
    <dbReference type="NCBI Taxonomy" id="1785913"/>
    <lineage>
        <taxon>Bacteria</taxon>
        <taxon>Bacillati</taxon>
        <taxon>Actinomycetota</taxon>
        <taxon>Actinomycetes</taxon>
        <taxon>Micromonosporales</taxon>
        <taxon>Micromonosporaceae</taxon>
        <taxon>Actinorhabdospora</taxon>
    </lineage>
</organism>